<feature type="domain" description="NACHT" evidence="1">
    <location>
        <begin position="294"/>
        <end position="384"/>
    </location>
</feature>
<name>A0ABR9VDL4_9CYAN</name>
<dbReference type="PANTHER" id="PTHR14136">
    <property type="entry name" value="BTB_POZ DOMAIN-CONTAINING PROTEIN KCTD9"/>
    <property type="match status" value="1"/>
</dbReference>
<protein>
    <submittedName>
        <fullName evidence="2">Pentapeptide repeat-containing protein</fullName>
    </submittedName>
</protein>
<reference evidence="2 3" key="1">
    <citation type="submission" date="2020-10" db="EMBL/GenBank/DDBJ databases">
        <authorList>
            <person name="Castelo-Branco R."/>
            <person name="Eusebio N."/>
            <person name="Adriana R."/>
            <person name="Vieira A."/>
            <person name="Brugerolle De Fraissinette N."/>
            <person name="Rezende De Castro R."/>
            <person name="Schneider M.P."/>
            <person name="Vasconcelos V."/>
            <person name="Leao P.N."/>
        </authorList>
    </citation>
    <scope>NUCLEOTIDE SEQUENCE [LARGE SCALE GENOMIC DNA]</scope>
    <source>
        <strain evidence="2 3">LEGE 00250</strain>
    </source>
</reference>
<gene>
    <name evidence="2" type="ORF">IQ227_11230</name>
</gene>
<keyword evidence="3" id="KW-1185">Reference proteome</keyword>
<dbReference type="InterPro" id="IPR054568">
    <property type="entry name" value="NNH3"/>
</dbReference>
<dbReference type="InterPro" id="IPR051082">
    <property type="entry name" value="Pentapeptide-BTB/POZ_domain"/>
</dbReference>
<evidence type="ECO:0000313" key="3">
    <source>
        <dbReference type="Proteomes" id="UP000606776"/>
    </source>
</evidence>
<dbReference type="RefSeq" id="WP_193942763.1">
    <property type="nucleotide sequence ID" value="NZ_JADEWB010000052.1"/>
</dbReference>
<dbReference type="SUPFAM" id="SSF52540">
    <property type="entry name" value="P-loop containing nucleoside triphosphate hydrolases"/>
    <property type="match status" value="1"/>
</dbReference>
<sequence length="943" mass="108152">MTRTLSQIWQQLQQSFSVQASLNTTTDTGKAILAATQSIDQQNISLEVIKPVLENSSSLLDVLSLPLAEIVGKELSYVSLGVNLLKLYADITQESPALEDCVLIVSQVAYLQSIRDILALYPSINWDTNLDHLEEFKTKLHMINDIELDEETAKNTISCFHESELAAAFNQILSARLIAPNITKFLVNLLTKRVAFNTHRYIINTWIDAGDIIQDLIANSCVEWQQEQQIIIGIEEYLKEHIATQPLAKVFDQSYSWKDIYIPLTVQPFGQKVNPLDVETWAKGVIFNQQKLEQVMLIEGQPGRGKSVFCQMFADWVRQHLHPLWTPILIRLKDIDAVSSAFSLEKTLQAELKVSCHQTNETKDNLLHNKNTRFIFILDGFDDLHIDLEEFIQQVAVFQKRCKNQVEMGHRVLITGRTNTLKYITNLPHNLERVEILEMDRKVQEKWLKKWALLPENQVKKIDLEDFLSSKKCPSTIKKLAVEPLYLHLLALMYRDEKLAFNKLEQANKRTAKVVILQEFVNWLIDKQQLTLDDTEVNNQEYQNYQSYLQNLLTETAVAVVQSGGVFGSMSMIKSRLQEPQTDIPATLNQFYFIPAQKQEDKIECYHKTFSEFLFAEKLTKSLQYWSRFNLDDQEQIQEMNWQIYDLLGFGKINSEIVEYVIGLLTQVSDLYWINLFKVLENFYNNWCQGKFIDTPEETLAQTKLRELQQYSENDRIENLGQRQIDIYAGLNIMILLLEIQRYAQEHDVLKEYIIFYPSGETQGDNLTSDLQRLINYCNCLRGDSFKSIVGQFFSATHLRATYLFQTDLSGTDLSQADLSRAELSRSYLLQTNLSHAYLIGAKLIQADLRGANLSGANLIRTDLRGADLSNANLQDADLSRVDLSGANLRGANLSGAYLIGANFGDELFGYIRWDKNTNWEDVDGLEAAKNLPPTLKQHLKMG</sequence>
<dbReference type="SUPFAM" id="SSF141571">
    <property type="entry name" value="Pentapeptide repeat-like"/>
    <property type="match status" value="1"/>
</dbReference>
<accession>A0ABR9VDL4</accession>
<dbReference type="InterPro" id="IPR027417">
    <property type="entry name" value="P-loop_NTPase"/>
</dbReference>
<dbReference type="Proteomes" id="UP000606776">
    <property type="component" value="Unassembled WGS sequence"/>
</dbReference>
<dbReference type="PROSITE" id="PS50837">
    <property type="entry name" value="NACHT"/>
    <property type="match status" value="1"/>
</dbReference>
<dbReference type="Gene3D" id="3.40.50.300">
    <property type="entry name" value="P-loop containing nucleotide triphosphate hydrolases"/>
    <property type="match status" value="1"/>
</dbReference>
<comment type="caution">
    <text evidence="2">The sequence shown here is derived from an EMBL/GenBank/DDBJ whole genome shotgun (WGS) entry which is preliminary data.</text>
</comment>
<dbReference type="InterPro" id="IPR001646">
    <property type="entry name" value="5peptide_repeat"/>
</dbReference>
<dbReference type="Pfam" id="PF00805">
    <property type="entry name" value="Pentapeptide"/>
    <property type="match status" value="1"/>
</dbReference>
<dbReference type="InterPro" id="IPR007111">
    <property type="entry name" value="NACHT_NTPase"/>
</dbReference>
<dbReference type="Gene3D" id="2.160.20.80">
    <property type="entry name" value="E3 ubiquitin-protein ligase SopA"/>
    <property type="match status" value="1"/>
</dbReference>
<dbReference type="Pfam" id="PF22735">
    <property type="entry name" value="NNH3"/>
    <property type="match status" value="1"/>
</dbReference>
<dbReference type="PANTHER" id="PTHR14136:SF17">
    <property type="entry name" value="BTB_POZ DOMAIN-CONTAINING PROTEIN KCTD9"/>
    <property type="match status" value="1"/>
</dbReference>
<dbReference type="Pfam" id="PF05729">
    <property type="entry name" value="NACHT"/>
    <property type="match status" value="1"/>
</dbReference>
<dbReference type="EMBL" id="JADEWB010000052">
    <property type="protein sequence ID" value="MBE9236581.1"/>
    <property type="molecule type" value="Genomic_DNA"/>
</dbReference>
<evidence type="ECO:0000259" key="1">
    <source>
        <dbReference type="PROSITE" id="PS50837"/>
    </source>
</evidence>
<organism evidence="2 3">
    <name type="scientific">Sphaerospermopsis aphanizomenoides LEGE 00250</name>
    <dbReference type="NCBI Taxonomy" id="2777972"/>
    <lineage>
        <taxon>Bacteria</taxon>
        <taxon>Bacillati</taxon>
        <taxon>Cyanobacteriota</taxon>
        <taxon>Cyanophyceae</taxon>
        <taxon>Nostocales</taxon>
        <taxon>Aphanizomenonaceae</taxon>
        <taxon>Sphaerospermopsis</taxon>
        <taxon>Sphaerospermopsis aphanizomenoides</taxon>
    </lineage>
</organism>
<proteinExistence type="predicted"/>
<evidence type="ECO:0000313" key="2">
    <source>
        <dbReference type="EMBL" id="MBE9236581.1"/>
    </source>
</evidence>